<dbReference type="PANTHER" id="PTHR31748:SF1">
    <property type="entry name" value="SERPENTINE RECEPTOR, CLASS V"/>
    <property type="match status" value="1"/>
</dbReference>
<dbReference type="Pfam" id="PF10323">
    <property type="entry name" value="7TM_GPCR_Srv"/>
    <property type="match status" value="1"/>
</dbReference>
<keyword evidence="1" id="KW-0472">Membrane</keyword>
<dbReference type="Proteomes" id="UP001432027">
    <property type="component" value="Unassembled WGS sequence"/>
</dbReference>
<dbReference type="PANTHER" id="PTHR31748">
    <property type="entry name" value="SERPENTINE RECEPTOR, CLASS V"/>
    <property type="match status" value="1"/>
</dbReference>
<protein>
    <recommendedName>
        <fullName evidence="4">G protein-coupled receptor</fullName>
    </recommendedName>
</protein>
<feature type="transmembrane region" description="Helical" evidence="1">
    <location>
        <begin position="7"/>
        <end position="28"/>
    </location>
</feature>
<keyword evidence="1" id="KW-0812">Transmembrane</keyword>
<dbReference type="AlphaFoldDB" id="A0AAV5TD19"/>
<evidence type="ECO:0000313" key="2">
    <source>
        <dbReference type="EMBL" id="GMS92207.1"/>
    </source>
</evidence>
<evidence type="ECO:0000256" key="1">
    <source>
        <dbReference type="SAM" id="Phobius"/>
    </source>
</evidence>
<feature type="transmembrane region" description="Helical" evidence="1">
    <location>
        <begin position="81"/>
        <end position="101"/>
    </location>
</feature>
<reference evidence="2" key="1">
    <citation type="submission" date="2023-10" db="EMBL/GenBank/DDBJ databases">
        <title>Genome assembly of Pristionchus species.</title>
        <authorList>
            <person name="Yoshida K."/>
            <person name="Sommer R.J."/>
        </authorList>
    </citation>
    <scope>NUCLEOTIDE SEQUENCE</scope>
    <source>
        <strain evidence="2">RS0144</strain>
    </source>
</reference>
<dbReference type="EMBL" id="BTSX01000004">
    <property type="protein sequence ID" value="GMS92207.1"/>
    <property type="molecule type" value="Genomic_DNA"/>
</dbReference>
<name>A0AAV5TD19_9BILA</name>
<evidence type="ECO:0000313" key="3">
    <source>
        <dbReference type="Proteomes" id="UP001432027"/>
    </source>
</evidence>
<comment type="caution">
    <text evidence="2">The sequence shown here is derived from an EMBL/GenBank/DDBJ whole genome shotgun (WGS) entry which is preliminary data.</text>
</comment>
<organism evidence="2 3">
    <name type="scientific">Pristionchus entomophagus</name>
    <dbReference type="NCBI Taxonomy" id="358040"/>
    <lineage>
        <taxon>Eukaryota</taxon>
        <taxon>Metazoa</taxon>
        <taxon>Ecdysozoa</taxon>
        <taxon>Nematoda</taxon>
        <taxon>Chromadorea</taxon>
        <taxon>Rhabditida</taxon>
        <taxon>Rhabditina</taxon>
        <taxon>Diplogasteromorpha</taxon>
        <taxon>Diplogasteroidea</taxon>
        <taxon>Neodiplogasteridae</taxon>
        <taxon>Pristionchus</taxon>
    </lineage>
</organism>
<sequence>SQVGLAYDIISLFTYLLFRTIPGCGWFADHFTATPLPAQMAMFFSYFARICQGLSNFFVCLNRATAILLPISHNRIWCIRWLLPLCFLGQFAFGAFVGWQAGSFPMHWLRYPQGQLYA</sequence>
<gene>
    <name evidence="2" type="ORF">PENTCL1PPCAC_14382</name>
</gene>
<accession>A0AAV5TD19</accession>
<dbReference type="InterPro" id="IPR019426">
    <property type="entry name" value="7TM_GPCR_serpentine_rcpt_Srv"/>
</dbReference>
<keyword evidence="1" id="KW-1133">Transmembrane helix</keyword>
<evidence type="ECO:0008006" key="4">
    <source>
        <dbReference type="Google" id="ProtNLM"/>
    </source>
</evidence>
<feature type="transmembrane region" description="Helical" evidence="1">
    <location>
        <begin position="40"/>
        <end position="61"/>
    </location>
</feature>
<keyword evidence="3" id="KW-1185">Reference proteome</keyword>
<feature type="non-terminal residue" evidence="2">
    <location>
        <position position="118"/>
    </location>
</feature>
<proteinExistence type="predicted"/>
<feature type="non-terminal residue" evidence="2">
    <location>
        <position position="1"/>
    </location>
</feature>